<keyword evidence="2" id="KW-0597">Phosphoprotein</keyword>
<dbReference type="EMBL" id="LR746272">
    <property type="protein sequence ID" value="CAA7402424.1"/>
    <property type="molecule type" value="Genomic_DNA"/>
</dbReference>
<evidence type="ECO:0000256" key="5">
    <source>
        <dbReference type="ARBA" id="ARBA00022729"/>
    </source>
</evidence>
<evidence type="ECO:0000259" key="11">
    <source>
        <dbReference type="Pfam" id="PF11721"/>
    </source>
</evidence>
<evidence type="ECO:0000256" key="4">
    <source>
        <dbReference type="ARBA" id="ARBA00022679"/>
    </source>
</evidence>
<evidence type="ECO:0000256" key="6">
    <source>
        <dbReference type="ARBA" id="ARBA00022737"/>
    </source>
</evidence>
<keyword evidence="6" id="KW-0677">Repeat</keyword>
<dbReference type="SUPFAM" id="SSF52058">
    <property type="entry name" value="L domain-like"/>
    <property type="match status" value="1"/>
</dbReference>
<evidence type="ECO:0000256" key="2">
    <source>
        <dbReference type="ARBA" id="ARBA00022553"/>
    </source>
</evidence>
<dbReference type="InterPro" id="IPR021720">
    <property type="entry name" value="Malectin_dom"/>
</dbReference>
<dbReference type="PANTHER" id="PTHR48006">
    <property type="entry name" value="LEUCINE-RICH REPEAT-CONTAINING PROTEIN DDB_G0281931-RELATED"/>
    <property type="match status" value="1"/>
</dbReference>
<dbReference type="InterPro" id="IPR051824">
    <property type="entry name" value="LRR_Rcpt-Like_S/T_Kinase"/>
</dbReference>
<evidence type="ECO:0000256" key="3">
    <source>
        <dbReference type="ARBA" id="ARBA00022614"/>
    </source>
</evidence>
<dbReference type="Gene3D" id="2.60.120.430">
    <property type="entry name" value="Galactose-binding lectin"/>
    <property type="match status" value="1"/>
</dbReference>
<dbReference type="Pfam" id="PF00560">
    <property type="entry name" value="LRR_1"/>
    <property type="match status" value="1"/>
</dbReference>
<accession>A0A7I8KZP1</accession>
<dbReference type="FunFam" id="2.60.120.430:FF:000004">
    <property type="entry name" value="Putative leucine-rich repeat receptor-like serine/threonine-protein kinase"/>
    <property type="match status" value="1"/>
</dbReference>
<dbReference type="EC" id="2.7.11.1" evidence="1"/>
<dbReference type="AlphaFoldDB" id="A0A7I8KZP1"/>
<dbReference type="Proteomes" id="UP000663760">
    <property type="component" value="Chromosome 9"/>
</dbReference>
<keyword evidence="9" id="KW-0325">Glycoprotein</keyword>
<dbReference type="FunFam" id="3.80.10.10:FF:000041">
    <property type="entry name" value="LRR receptor-like serine/threonine-protein kinase ERECTA"/>
    <property type="match status" value="1"/>
</dbReference>
<dbReference type="InterPro" id="IPR032675">
    <property type="entry name" value="LRR_dom_sf"/>
</dbReference>
<evidence type="ECO:0000256" key="8">
    <source>
        <dbReference type="ARBA" id="ARBA00022840"/>
    </source>
</evidence>
<evidence type="ECO:0000256" key="1">
    <source>
        <dbReference type="ARBA" id="ARBA00012513"/>
    </source>
</evidence>
<evidence type="ECO:0000256" key="10">
    <source>
        <dbReference type="SAM" id="SignalP"/>
    </source>
</evidence>
<evidence type="ECO:0000313" key="13">
    <source>
        <dbReference type="Proteomes" id="UP000663760"/>
    </source>
</evidence>
<keyword evidence="5 10" id="KW-0732">Signal</keyword>
<evidence type="ECO:0000256" key="7">
    <source>
        <dbReference type="ARBA" id="ARBA00022741"/>
    </source>
</evidence>
<organism evidence="12 13">
    <name type="scientific">Spirodela intermedia</name>
    <name type="common">Intermediate duckweed</name>
    <dbReference type="NCBI Taxonomy" id="51605"/>
    <lineage>
        <taxon>Eukaryota</taxon>
        <taxon>Viridiplantae</taxon>
        <taxon>Streptophyta</taxon>
        <taxon>Embryophyta</taxon>
        <taxon>Tracheophyta</taxon>
        <taxon>Spermatophyta</taxon>
        <taxon>Magnoliopsida</taxon>
        <taxon>Liliopsida</taxon>
        <taxon>Araceae</taxon>
        <taxon>Lemnoideae</taxon>
        <taxon>Spirodela</taxon>
    </lineage>
</organism>
<reference evidence="12" key="1">
    <citation type="submission" date="2020-02" db="EMBL/GenBank/DDBJ databases">
        <authorList>
            <person name="Scholz U."/>
            <person name="Mascher M."/>
            <person name="Fiebig A."/>
        </authorList>
    </citation>
    <scope>NUCLEOTIDE SEQUENCE</scope>
</reference>
<gene>
    <name evidence="12" type="ORF">SI8410_09013102</name>
</gene>
<feature type="domain" description="Malectin" evidence="11">
    <location>
        <begin position="242"/>
        <end position="414"/>
    </location>
</feature>
<evidence type="ECO:0000313" key="12">
    <source>
        <dbReference type="EMBL" id="CAA7402424.1"/>
    </source>
</evidence>
<evidence type="ECO:0000256" key="9">
    <source>
        <dbReference type="ARBA" id="ARBA00023180"/>
    </source>
</evidence>
<keyword evidence="3" id="KW-0433">Leucine-rich repeat</keyword>
<keyword evidence="13" id="KW-1185">Reference proteome</keyword>
<dbReference type="Pfam" id="PF13855">
    <property type="entry name" value="LRR_8"/>
    <property type="match status" value="1"/>
</dbReference>
<keyword evidence="8" id="KW-0067">ATP-binding</keyword>
<keyword evidence="4" id="KW-0808">Transferase</keyword>
<name>A0A7I8KZP1_SPIIN</name>
<dbReference type="Pfam" id="PF11721">
    <property type="entry name" value="Malectin"/>
    <property type="match status" value="1"/>
</dbReference>
<dbReference type="PANTHER" id="PTHR48006:SF60">
    <property type="entry name" value="PROTEIN KINASE DOMAIN-CONTAINING PROTEIN"/>
    <property type="match status" value="1"/>
</dbReference>
<feature type="chain" id="PRO_5029451670" description="non-specific serine/threonine protein kinase" evidence="10">
    <location>
        <begin position="35"/>
        <end position="426"/>
    </location>
</feature>
<protein>
    <recommendedName>
        <fullName evidence="1">non-specific serine/threonine protein kinase</fullName>
        <ecNumber evidence="1">2.7.11.1</ecNumber>
    </recommendedName>
</protein>
<dbReference type="OrthoDB" id="4062651at2759"/>
<dbReference type="GO" id="GO:0004674">
    <property type="term" value="F:protein serine/threonine kinase activity"/>
    <property type="evidence" value="ECO:0007669"/>
    <property type="project" value="UniProtKB-EC"/>
</dbReference>
<sequence length="426" mass="47204">MRAAAPAALRRAMFFYLLLAATLNCSLEGRGAHAQTLPKEEIEALKQIASKLKIPETLWNFSLNPCTQWIKINESFFNHHVYCQEITPTATNATTNTTWHVVSIFLESNMMQGPLPRSLGSLSNLKRLDMQGTSLEGPFPPEFSSFQAIMELRVSDLKNTGGSFPPLEKLISLKELDLSFNNLTGEIPKSFENLGRLTTMDISYNTFTDLSSAPPNCEQESRIASCLKKDLPCDGTPKSESVIVDGNEYERDTSLEGKSKYFLSSSRKWAYSSTGYFIWAPDAPFVEENASLFTMPNTELYKTARLNPLSLKYYGLCLQPGNYTVKLHFAEIVFTPPPTFGSLGRRVFDVSIQGKQVLRDFNIVAAANGTGKGVIRNFTALVEVGTLEIHFVWSGKGTNSIPDRSLYGPLISAISVTPSIFHTSCV</sequence>
<proteinExistence type="predicted"/>
<dbReference type="Gene3D" id="3.80.10.10">
    <property type="entry name" value="Ribonuclease Inhibitor"/>
    <property type="match status" value="1"/>
</dbReference>
<feature type="signal peptide" evidence="10">
    <location>
        <begin position="1"/>
        <end position="34"/>
    </location>
</feature>
<dbReference type="GO" id="GO:0005524">
    <property type="term" value="F:ATP binding"/>
    <property type="evidence" value="ECO:0007669"/>
    <property type="project" value="UniProtKB-KW"/>
</dbReference>
<dbReference type="InterPro" id="IPR001611">
    <property type="entry name" value="Leu-rich_rpt"/>
</dbReference>
<keyword evidence="7" id="KW-0547">Nucleotide-binding</keyword>